<protein>
    <submittedName>
        <fullName evidence="1">Uncharacterized protein</fullName>
    </submittedName>
</protein>
<dbReference type="AlphaFoldDB" id="A0A1G1ZT79"/>
<dbReference type="STRING" id="1798409.A3I24_00575"/>
<dbReference type="Proteomes" id="UP000177690">
    <property type="component" value="Unassembled WGS sequence"/>
</dbReference>
<evidence type="ECO:0000313" key="1">
    <source>
        <dbReference type="EMBL" id="OGY66960.1"/>
    </source>
</evidence>
<dbReference type="EMBL" id="MHJL01000032">
    <property type="protein sequence ID" value="OGY66960.1"/>
    <property type="molecule type" value="Genomic_DNA"/>
</dbReference>
<evidence type="ECO:0000313" key="2">
    <source>
        <dbReference type="Proteomes" id="UP000177690"/>
    </source>
</evidence>
<accession>A0A1G1ZT79</accession>
<comment type="caution">
    <text evidence="1">The sequence shown here is derived from an EMBL/GenBank/DDBJ whole genome shotgun (WGS) entry which is preliminary data.</text>
</comment>
<reference evidence="1 2" key="1">
    <citation type="journal article" date="2016" name="Nat. Commun.">
        <title>Thousands of microbial genomes shed light on interconnected biogeochemical processes in an aquifer system.</title>
        <authorList>
            <person name="Anantharaman K."/>
            <person name="Brown C.T."/>
            <person name="Hug L.A."/>
            <person name="Sharon I."/>
            <person name="Castelle C.J."/>
            <person name="Probst A.J."/>
            <person name="Thomas B.C."/>
            <person name="Singh A."/>
            <person name="Wilkins M.J."/>
            <person name="Karaoz U."/>
            <person name="Brodie E.L."/>
            <person name="Williams K.H."/>
            <person name="Hubbard S.S."/>
            <person name="Banfield J.F."/>
        </authorList>
    </citation>
    <scope>NUCLEOTIDE SEQUENCE [LARGE SCALE GENOMIC DNA]</scope>
</reference>
<proteinExistence type="predicted"/>
<organism evidence="1 2">
    <name type="scientific">Candidatus Harrisonbacteria bacterium RIFCSPLOWO2_02_FULL_41_13b</name>
    <dbReference type="NCBI Taxonomy" id="1798409"/>
    <lineage>
        <taxon>Bacteria</taxon>
        <taxon>Candidatus Harrisoniibacteriota</taxon>
    </lineage>
</organism>
<gene>
    <name evidence="1" type="ORF">A3I24_00575</name>
</gene>
<sequence length="246" mass="28052">MAATTGEKARLLDLVTSVLELVRDGQRKPDGVSRILQTIKDNPNFISQLFPLHAPVEIITSGNFHLQLLDWQRFFQEVRGVKVSLKHLRSIAIPQAKDEFSWLVIMLKDMTANQIYNSMSQRMKCGKYFDNLDAGNHDRISDHDYIIRVRPRVEADEEFKNFSANQIAQVGIKGMTTVERLQLEDFYHWKTRDHLDKENITLCTGSRVPGGFVPDVNWHSDDDEVYVGWCGPGSAGGHLRVREAVS</sequence>
<name>A0A1G1ZT79_9BACT</name>